<dbReference type="PANTHER" id="PTHR12560">
    <property type="entry name" value="LONGEVITY ASSURANCE FACTOR 1 LAG1"/>
    <property type="match status" value="1"/>
</dbReference>
<evidence type="ECO:0000256" key="5">
    <source>
        <dbReference type="PROSITE-ProRule" id="PRU00205"/>
    </source>
</evidence>
<evidence type="ECO:0000256" key="1">
    <source>
        <dbReference type="ARBA" id="ARBA00004477"/>
    </source>
</evidence>
<gene>
    <name evidence="8" type="primary">LAG2</name>
    <name evidence="8" type="ORF">g.109555</name>
</gene>
<evidence type="ECO:0000313" key="8">
    <source>
        <dbReference type="EMBL" id="JAT57739.1"/>
    </source>
</evidence>
<name>A0A1D1YSZ3_9ARAE</name>
<comment type="subcellular location">
    <subcellularLocation>
        <location evidence="1">Endoplasmic reticulum membrane</location>
        <topology evidence="1">Multi-pass membrane protein</topology>
    </subcellularLocation>
</comment>
<dbReference type="GO" id="GO:0005789">
    <property type="term" value="C:endoplasmic reticulum membrane"/>
    <property type="evidence" value="ECO:0007669"/>
    <property type="project" value="UniProtKB-SubCell"/>
</dbReference>
<evidence type="ECO:0000256" key="2">
    <source>
        <dbReference type="ARBA" id="ARBA00022692"/>
    </source>
</evidence>
<dbReference type="Pfam" id="PF03798">
    <property type="entry name" value="TRAM_LAG1_CLN8"/>
    <property type="match status" value="1"/>
</dbReference>
<feature type="transmembrane region" description="Helical" evidence="6">
    <location>
        <begin position="23"/>
        <end position="44"/>
    </location>
</feature>
<keyword evidence="3 6" id="KW-1133">Transmembrane helix</keyword>
<keyword evidence="4 5" id="KW-0472">Membrane</keyword>
<feature type="transmembrane region" description="Helical" evidence="6">
    <location>
        <begin position="117"/>
        <end position="140"/>
    </location>
</feature>
<dbReference type="InterPro" id="IPR006634">
    <property type="entry name" value="TLC-dom"/>
</dbReference>
<proteinExistence type="predicted"/>
<feature type="transmembrane region" description="Helical" evidence="6">
    <location>
        <begin position="202"/>
        <end position="226"/>
    </location>
</feature>
<evidence type="ECO:0000256" key="4">
    <source>
        <dbReference type="ARBA" id="ARBA00023136"/>
    </source>
</evidence>
<feature type="transmembrane region" description="Helical" evidence="6">
    <location>
        <begin position="147"/>
        <end position="166"/>
    </location>
</feature>
<dbReference type="PANTHER" id="PTHR12560:SF0">
    <property type="entry name" value="LD18904P"/>
    <property type="match status" value="1"/>
</dbReference>
<evidence type="ECO:0000259" key="7">
    <source>
        <dbReference type="PROSITE" id="PS50922"/>
    </source>
</evidence>
<accession>A0A1D1YSZ3</accession>
<evidence type="ECO:0000256" key="3">
    <source>
        <dbReference type="ARBA" id="ARBA00022989"/>
    </source>
</evidence>
<dbReference type="InterPro" id="IPR016439">
    <property type="entry name" value="Lag1/Lac1-like"/>
</dbReference>
<organism evidence="8">
    <name type="scientific">Anthurium amnicola</name>
    <dbReference type="NCBI Taxonomy" id="1678845"/>
    <lineage>
        <taxon>Eukaryota</taxon>
        <taxon>Viridiplantae</taxon>
        <taxon>Streptophyta</taxon>
        <taxon>Embryophyta</taxon>
        <taxon>Tracheophyta</taxon>
        <taxon>Spermatophyta</taxon>
        <taxon>Magnoliopsida</taxon>
        <taxon>Liliopsida</taxon>
        <taxon>Araceae</taxon>
        <taxon>Pothoideae</taxon>
        <taxon>Potheae</taxon>
        <taxon>Anthurium</taxon>
    </lineage>
</organism>
<sequence>MPGATWGAIWGGGGVGVPDPRDFVLVIYFALGFVLLRFLLDVLIYQRLALRLLGGGASLLKIDEAKRAKVAKCSESMWKLTYYVSVQLWALAIIYLEPWSGDTKQYFKGWPNQELKFLLKLFYMCQCGFYTYSIAALLTWETRRKDFSIMMSHHIVTTVLIGYSYFTRFFRIGSIVLALHDASDVFLEAAKLFKYSEREMGASVCFGLFALSWVSLRLIFFPFWIIKISSFYCIEDLSSSEHFTTLYYSFNTMLLTLLVFHVYWWVLICSMILRQMKNRGKVGEDIRSDSEDGD</sequence>
<protein>
    <submittedName>
        <fullName evidence="8">LAG1 longevity assurance 2</fullName>
    </submittedName>
</protein>
<dbReference type="GO" id="GO:0050291">
    <property type="term" value="F:sphingosine N-acyltransferase activity"/>
    <property type="evidence" value="ECO:0007669"/>
    <property type="project" value="InterPro"/>
</dbReference>
<dbReference type="GO" id="GO:0046513">
    <property type="term" value="P:ceramide biosynthetic process"/>
    <property type="evidence" value="ECO:0007669"/>
    <property type="project" value="InterPro"/>
</dbReference>
<reference evidence="8" key="1">
    <citation type="submission" date="2015-07" db="EMBL/GenBank/DDBJ databases">
        <title>Transcriptome Assembly of Anthurium amnicola.</title>
        <authorList>
            <person name="Suzuki J."/>
        </authorList>
    </citation>
    <scope>NUCLEOTIDE SEQUENCE</scope>
</reference>
<feature type="transmembrane region" description="Helical" evidence="6">
    <location>
        <begin position="246"/>
        <end position="273"/>
    </location>
</feature>
<feature type="domain" description="TLC" evidence="7">
    <location>
        <begin position="71"/>
        <end position="277"/>
    </location>
</feature>
<dbReference type="AlphaFoldDB" id="A0A1D1YSZ3"/>
<keyword evidence="2 5" id="KW-0812">Transmembrane</keyword>
<dbReference type="EMBL" id="GDJX01010197">
    <property type="protein sequence ID" value="JAT57739.1"/>
    <property type="molecule type" value="Transcribed_RNA"/>
</dbReference>
<dbReference type="PROSITE" id="PS50922">
    <property type="entry name" value="TLC"/>
    <property type="match status" value="1"/>
</dbReference>
<evidence type="ECO:0000256" key="6">
    <source>
        <dbReference type="SAM" id="Phobius"/>
    </source>
</evidence>
<dbReference type="SMART" id="SM00724">
    <property type="entry name" value="TLC"/>
    <property type="match status" value="1"/>
</dbReference>